<evidence type="ECO:0000313" key="2">
    <source>
        <dbReference type="EMBL" id="GBQ88875.1"/>
    </source>
</evidence>
<gene>
    <name evidence="2" type="ORF">AA0535_1649</name>
</gene>
<protein>
    <submittedName>
        <fullName evidence="2">Uncharacterized protein</fullName>
    </submittedName>
</protein>
<evidence type="ECO:0000313" key="3">
    <source>
        <dbReference type="Proteomes" id="UP001062776"/>
    </source>
</evidence>
<organism evidence="2 3">
    <name type="scientific">Asaia krungthepensis NRIC 0535</name>
    <dbReference type="NCBI Taxonomy" id="1307925"/>
    <lineage>
        <taxon>Bacteria</taxon>
        <taxon>Pseudomonadati</taxon>
        <taxon>Pseudomonadota</taxon>
        <taxon>Alphaproteobacteria</taxon>
        <taxon>Acetobacterales</taxon>
        <taxon>Acetobacteraceae</taxon>
        <taxon>Asaia</taxon>
    </lineage>
</organism>
<name>A0ABQ0Q2Z2_9PROT</name>
<dbReference type="EMBL" id="BAPV01000012">
    <property type="protein sequence ID" value="GBQ88875.1"/>
    <property type="molecule type" value="Genomic_DNA"/>
</dbReference>
<keyword evidence="1" id="KW-1133">Transmembrane helix</keyword>
<comment type="caution">
    <text evidence="2">The sequence shown here is derived from an EMBL/GenBank/DDBJ whole genome shotgun (WGS) entry which is preliminary data.</text>
</comment>
<proteinExistence type="predicted"/>
<dbReference type="Proteomes" id="UP001062776">
    <property type="component" value="Unassembled WGS sequence"/>
</dbReference>
<dbReference type="RefSeq" id="WP_264815502.1">
    <property type="nucleotide sequence ID" value="NZ_BAPV01000012.1"/>
</dbReference>
<keyword evidence="1" id="KW-0472">Membrane</keyword>
<sequence>MNNLAKISATTGGLALFLDLVPAQYAIYPAALIVLCAVLRALIQPPKASSRWAGAYQIMSAIGANLGWALPRLRPGISVVDVPREDKEAAKLAIASAGIAPLTSTGTPKT</sequence>
<keyword evidence="1" id="KW-0812">Transmembrane</keyword>
<keyword evidence="3" id="KW-1185">Reference proteome</keyword>
<feature type="transmembrane region" description="Helical" evidence="1">
    <location>
        <begin position="25"/>
        <end position="43"/>
    </location>
</feature>
<evidence type="ECO:0000256" key="1">
    <source>
        <dbReference type="SAM" id="Phobius"/>
    </source>
</evidence>
<accession>A0ABQ0Q2Z2</accession>
<reference evidence="2" key="1">
    <citation type="submission" date="2013-04" db="EMBL/GenBank/DDBJ databases">
        <title>The genome sequencing project of 58 acetic acid bacteria.</title>
        <authorList>
            <person name="Okamoto-Kainuma A."/>
            <person name="Ishikawa M."/>
            <person name="Umino S."/>
            <person name="Koizumi Y."/>
            <person name="Shiwa Y."/>
            <person name="Yoshikawa H."/>
            <person name="Matsutani M."/>
            <person name="Matsushita K."/>
        </authorList>
    </citation>
    <scope>NUCLEOTIDE SEQUENCE</scope>
    <source>
        <strain evidence="2">NRIC 0535</strain>
    </source>
</reference>